<evidence type="ECO:0000256" key="1">
    <source>
        <dbReference type="SAM" id="SignalP"/>
    </source>
</evidence>
<dbReference type="OrthoDB" id="7629596at2"/>
<dbReference type="STRING" id="315423.SAMN04488020_104258"/>
<organism evidence="2 3">
    <name type="scientific">Palleronia marisminoris</name>
    <dbReference type="NCBI Taxonomy" id="315423"/>
    <lineage>
        <taxon>Bacteria</taxon>
        <taxon>Pseudomonadati</taxon>
        <taxon>Pseudomonadota</taxon>
        <taxon>Alphaproteobacteria</taxon>
        <taxon>Rhodobacterales</taxon>
        <taxon>Roseobacteraceae</taxon>
        <taxon>Palleronia</taxon>
    </lineage>
</organism>
<proteinExistence type="predicted"/>
<feature type="signal peptide" evidence="1">
    <location>
        <begin position="1"/>
        <end position="24"/>
    </location>
</feature>
<gene>
    <name evidence="2" type="ORF">PAM7066_01881</name>
</gene>
<keyword evidence="3" id="KW-1185">Reference proteome</keyword>
<dbReference type="GO" id="GO:0043165">
    <property type="term" value="P:Gram-negative-bacterium-type cell outer membrane assembly"/>
    <property type="evidence" value="ECO:0007669"/>
    <property type="project" value="InterPro"/>
</dbReference>
<dbReference type="InterPro" id="IPR007485">
    <property type="entry name" value="LPS_assembly_LptE"/>
</dbReference>
<dbReference type="EMBL" id="FWFV01000004">
    <property type="protein sequence ID" value="SLN43086.1"/>
    <property type="molecule type" value="Genomic_DNA"/>
</dbReference>
<keyword evidence="1" id="KW-0732">Signal</keyword>
<evidence type="ECO:0000313" key="3">
    <source>
        <dbReference type="Proteomes" id="UP000193870"/>
    </source>
</evidence>
<dbReference type="RefSeq" id="WP_085853867.1">
    <property type="nucleotide sequence ID" value="NZ_FOPF01000004.1"/>
</dbReference>
<dbReference type="Pfam" id="PF04390">
    <property type="entry name" value="LptE"/>
    <property type="match status" value="1"/>
</dbReference>
<evidence type="ECO:0000313" key="2">
    <source>
        <dbReference type="EMBL" id="SLN43086.1"/>
    </source>
</evidence>
<accession>A0A1Y5SNI2</accession>
<protein>
    <recommendedName>
        <fullName evidence="4">LPS-assembly lipoprotein</fullName>
    </recommendedName>
</protein>
<name>A0A1Y5SNI2_9RHOB</name>
<evidence type="ECO:0008006" key="4">
    <source>
        <dbReference type="Google" id="ProtNLM"/>
    </source>
</evidence>
<sequence length="181" mass="19457">MSSSRTSWSRRGLLAALVALPACGFRPVYGPNGAAAGLTGEILVDTPVDEAGYALFTQLEERLGQPVSPRYRLAADVQISNRNLGRTNDNAVARRQLTGSVTYSLIDMETGAVLRRHSLSSFTGYSSPLVDDDITPQPGEPYVGSYVSISEARRDAGERLMTILADKIVADLLATAPAWRT</sequence>
<dbReference type="Gene3D" id="3.30.160.150">
    <property type="entry name" value="Lipoprotein like domain"/>
    <property type="match status" value="1"/>
</dbReference>
<feature type="chain" id="PRO_5011003537" description="LPS-assembly lipoprotein" evidence="1">
    <location>
        <begin position="25"/>
        <end position="181"/>
    </location>
</feature>
<dbReference type="GO" id="GO:0019867">
    <property type="term" value="C:outer membrane"/>
    <property type="evidence" value="ECO:0007669"/>
    <property type="project" value="InterPro"/>
</dbReference>
<reference evidence="2 3" key="1">
    <citation type="submission" date="2017-03" db="EMBL/GenBank/DDBJ databases">
        <authorList>
            <person name="Afonso C.L."/>
            <person name="Miller P.J."/>
            <person name="Scott M.A."/>
            <person name="Spackman E."/>
            <person name="Goraichik I."/>
            <person name="Dimitrov K.M."/>
            <person name="Suarez D.L."/>
            <person name="Swayne D.E."/>
        </authorList>
    </citation>
    <scope>NUCLEOTIDE SEQUENCE [LARGE SCALE GENOMIC DNA]</scope>
    <source>
        <strain evidence="2 3">CECT 7066</strain>
    </source>
</reference>
<dbReference type="Proteomes" id="UP000193870">
    <property type="component" value="Unassembled WGS sequence"/>
</dbReference>
<dbReference type="AlphaFoldDB" id="A0A1Y5SNI2"/>